<proteinExistence type="predicted"/>
<evidence type="ECO:0000256" key="1">
    <source>
        <dbReference type="SAM" id="MobiDB-lite"/>
    </source>
</evidence>
<reference evidence="2 3" key="1">
    <citation type="submission" date="2023-10" db="EMBL/GenBank/DDBJ databases">
        <title>Development of a sustainable strategy for remediation of hydrocarbon-contaminated territories based on the waste exchange concept.</title>
        <authorList>
            <person name="Krivoruchko A."/>
        </authorList>
    </citation>
    <scope>NUCLEOTIDE SEQUENCE [LARGE SCALE GENOMIC DNA]</scope>
    <source>
        <strain evidence="2 3">IEGM 60</strain>
    </source>
</reference>
<name>A0ABU4CS13_RHOJO</name>
<sequence length="132" mass="13741">MLIAAGALESAAEKLGEQMVITEPVAVVVEAAQEKIPLFDLLEQRLPAGRVGKDPREVAADLFRNRSDHQEVEKFGGGGEVAKLVSARGPAEHWPSAGGSVTIDGWTAPPDSPSPSTGRADDACGAVVVSDR</sequence>
<protein>
    <submittedName>
        <fullName evidence="2">Uncharacterized protein</fullName>
    </submittedName>
</protein>
<dbReference type="EMBL" id="JAWLKA010000036">
    <property type="protein sequence ID" value="MDV6286334.1"/>
    <property type="molecule type" value="Genomic_DNA"/>
</dbReference>
<gene>
    <name evidence="2" type="ORF">R3Q59_38280</name>
</gene>
<dbReference type="Proteomes" id="UP001185737">
    <property type="component" value="Unassembled WGS sequence"/>
</dbReference>
<accession>A0ABU4CS13</accession>
<comment type="caution">
    <text evidence="2">The sequence shown here is derived from an EMBL/GenBank/DDBJ whole genome shotgun (WGS) entry which is preliminary data.</text>
</comment>
<organism evidence="2 3">
    <name type="scientific">Rhodococcus jostii</name>
    <dbReference type="NCBI Taxonomy" id="132919"/>
    <lineage>
        <taxon>Bacteria</taxon>
        <taxon>Bacillati</taxon>
        <taxon>Actinomycetota</taxon>
        <taxon>Actinomycetes</taxon>
        <taxon>Mycobacteriales</taxon>
        <taxon>Nocardiaceae</taxon>
        <taxon>Rhodococcus</taxon>
    </lineage>
</organism>
<evidence type="ECO:0000313" key="2">
    <source>
        <dbReference type="EMBL" id="MDV6286334.1"/>
    </source>
</evidence>
<evidence type="ECO:0000313" key="3">
    <source>
        <dbReference type="Proteomes" id="UP001185737"/>
    </source>
</evidence>
<keyword evidence="3" id="KW-1185">Reference proteome</keyword>
<feature type="region of interest" description="Disordered" evidence="1">
    <location>
        <begin position="87"/>
        <end position="132"/>
    </location>
</feature>